<dbReference type="EC" id="3.1.1.-" evidence="3"/>
<evidence type="ECO:0000259" key="4">
    <source>
        <dbReference type="Pfam" id="PF00135"/>
    </source>
</evidence>
<dbReference type="InterPro" id="IPR029058">
    <property type="entry name" value="AB_hydrolase_fold"/>
</dbReference>
<comment type="similarity">
    <text evidence="1 3">Belongs to the type-B carboxylesterase/lipase family.</text>
</comment>
<dbReference type="EMBL" id="ML769961">
    <property type="protein sequence ID" value="KAE9385629.1"/>
    <property type="molecule type" value="Genomic_DNA"/>
</dbReference>
<organism evidence="5 6">
    <name type="scientific">Gymnopus androsaceus JB14</name>
    <dbReference type="NCBI Taxonomy" id="1447944"/>
    <lineage>
        <taxon>Eukaryota</taxon>
        <taxon>Fungi</taxon>
        <taxon>Dikarya</taxon>
        <taxon>Basidiomycota</taxon>
        <taxon>Agaricomycotina</taxon>
        <taxon>Agaricomycetes</taxon>
        <taxon>Agaricomycetidae</taxon>
        <taxon>Agaricales</taxon>
        <taxon>Marasmiineae</taxon>
        <taxon>Omphalotaceae</taxon>
        <taxon>Gymnopus</taxon>
    </lineage>
</organism>
<dbReference type="OrthoDB" id="408631at2759"/>
<reference evidence="5" key="1">
    <citation type="journal article" date="2019" name="Environ. Microbiol.">
        <title>Fungal ecological strategies reflected in gene transcription - a case study of two litter decomposers.</title>
        <authorList>
            <person name="Barbi F."/>
            <person name="Kohler A."/>
            <person name="Barry K."/>
            <person name="Baskaran P."/>
            <person name="Daum C."/>
            <person name="Fauchery L."/>
            <person name="Ihrmark K."/>
            <person name="Kuo A."/>
            <person name="LaButti K."/>
            <person name="Lipzen A."/>
            <person name="Morin E."/>
            <person name="Grigoriev I.V."/>
            <person name="Henrissat B."/>
            <person name="Lindahl B."/>
            <person name="Martin F."/>
        </authorList>
    </citation>
    <scope>NUCLEOTIDE SEQUENCE</scope>
    <source>
        <strain evidence="5">JB14</strain>
    </source>
</reference>
<gene>
    <name evidence="5" type="ORF">BT96DRAFT_840459</name>
</gene>
<evidence type="ECO:0000313" key="6">
    <source>
        <dbReference type="Proteomes" id="UP000799118"/>
    </source>
</evidence>
<evidence type="ECO:0000256" key="2">
    <source>
        <dbReference type="ARBA" id="ARBA00022801"/>
    </source>
</evidence>
<evidence type="ECO:0000256" key="3">
    <source>
        <dbReference type="RuleBase" id="RU361235"/>
    </source>
</evidence>
<dbReference type="InterPro" id="IPR002018">
    <property type="entry name" value="CarbesteraseB"/>
</dbReference>
<dbReference type="Proteomes" id="UP000799118">
    <property type="component" value="Unassembled WGS sequence"/>
</dbReference>
<dbReference type="AlphaFoldDB" id="A0A6A4GIY0"/>
<feature type="domain" description="Carboxylesterase type B" evidence="4">
    <location>
        <begin position="25"/>
        <end position="115"/>
    </location>
</feature>
<dbReference type="PANTHER" id="PTHR43918">
    <property type="entry name" value="ACETYLCHOLINESTERASE"/>
    <property type="match status" value="1"/>
</dbReference>
<dbReference type="PANTHER" id="PTHR43918:SF4">
    <property type="entry name" value="CARBOXYLIC ESTER HYDROLASE"/>
    <property type="match status" value="1"/>
</dbReference>
<evidence type="ECO:0000313" key="5">
    <source>
        <dbReference type="EMBL" id="KAE9385629.1"/>
    </source>
</evidence>
<dbReference type="InterPro" id="IPR050654">
    <property type="entry name" value="AChE-related_enzymes"/>
</dbReference>
<name>A0A6A4GIY0_9AGAR</name>
<keyword evidence="6" id="KW-1185">Reference proteome</keyword>
<keyword evidence="2 3" id="KW-0378">Hydrolase</keyword>
<dbReference type="Gene3D" id="3.40.50.1820">
    <property type="entry name" value="alpha/beta hydrolase"/>
    <property type="match status" value="1"/>
</dbReference>
<dbReference type="GO" id="GO:0052689">
    <property type="term" value="F:carboxylic ester hydrolase activity"/>
    <property type="evidence" value="ECO:0007669"/>
    <property type="project" value="TreeGrafter"/>
</dbReference>
<dbReference type="PROSITE" id="PS00122">
    <property type="entry name" value="CARBOXYLESTERASE_B_1"/>
    <property type="match status" value="1"/>
</dbReference>
<protein>
    <recommendedName>
        <fullName evidence="3">Carboxylic ester hydrolase</fullName>
        <ecNumber evidence="3">3.1.1.-</ecNumber>
    </recommendedName>
</protein>
<sequence>MEGKSCFIQEILRSFNSHQLLYRSGLAFGTASLPLYDGMSLALNQDIIIITANYRTNVFGFPGAPDLPLAENNLGFLDQELAFQWVQLNIQQFGGDLNQVTLMGQSAGAVSVAEFISRHPVDPPSSGKMVWAQG</sequence>
<evidence type="ECO:0000256" key="1">
    <source>
        <dbReference type="ARBA" id="ARBA00005964"/>
    </source>
</evidence>
<dbReference type="Pfam" id="PF00135">
    <property type="entry name" value="COesterase"/>
    <property type="match status" value="1"/>
</dbReference>
<proteinExistence type="inferred from homology"/>
<dbReference type="SUPFAM" id="SSF53474">
    <property type="entry name" value="alpha/beta-Hydrolases"/>
    <property type="match status" value="1"/>
</dbReference>
<dbReference type="InterPro" id="IPR019826">
    <property type="entry name" value="Carboxylesterase_B_AS"/>
</dbReference>
<accession>A0A6A4GIY0</accession>